<reference evidence="1 2" key="1">
    <citation type="journal article" date="2015" name="Biotechnol. Bioeng.">
        <title>Genome sequence and phenotypic characterization of Caulobacter segnis.</title>
        <authorList>
            <person name="Patel S."/>
            <person name="Fletcher B."/>
            <person name="Scott D.C."/>
            <person name="Ely B."/>
        </authorList>
    </citation>
    <scope>NUCLEOTIDE SEQUENCE [LARGE SCALE GENOMIC DNA]</scope>
    <source>
        <strain evidence="1 2">ERI-2</strain>
    </source>
</reference>
<dbReference type="RefSeq" id="WP_063555396.1">
    <property type="nucleotide sequence ID" value="NZ_LITT01000019.1"/>
</dbReference>
<comment type="caution">
    <text evidence="1">The sequence shown here is derived from an EMBL/GenBank/DDBJ whole genome shotgun (WGS) entry which is preliminary data.</text>
</comment>
<organism evidence="1 2">
    <name type="scientific">Clostridium ljungdahlii</name>
    <dbReference type="NCBI Taxonomy" id="1538"/>
    <lineage>
        <taxon>Bacteria</taxon>
        <taxon>Bacillati</taxon>
        <taxon>Bacillota</taxon>
        <taxon>Clostridia</taxon>
        <taxon>Eubacteriales</taxon>
        <taxon>Clostridiaceae</taxon>
        <taxon>Clostridium</taxon>
    </lineage>
</organism>
<name>A0A168PIR5_9CLOT</name>
<dbReference type="PATRIC" id="fig|1538.10.peg.2354"/>
<proteinExistence type="predicted"/>
<dbReference type="OrthoDB" id="2083995at2"/>
<dbReference type="EMBL" id="LITT01000019">
    <property type="protein sequence ID" value="OAA87794.1"/>
    <property type="molecule type" value="Genomic_DNA"/>
</dbReference>
<accession>A0A168PIR5</accession>
<evidence type="ECO:0000313" key="1">
    <source>
        <dbReference type="EMBL" id="OAA87794.1"/>
    </source>
</evidence>
<protein>
    <submittedName>
        <fullName evidence="1">Uncharacterized protein</fullName>
    </submittedName>
</protein>
<dbReference type="AlphaFoldDB" id="A0A168PIR5"/>
<sequence length="173" mass="20457">MKVIISNNAKKHMKVHETDFVVNWKELLKKCEIEGKFDSLNKSFEIVKIEFEYNIGYCKCIQTKPEDEIVFAKRTGREIYSRLVKNRRAELVKSIVFILNKNRNNDEEYFLITAFPASQSFKEPEDLNIKSKNELKECLQFWKGHALIYDENIIDIDSIKDYCPYKNLYIAVA</sequence>
<gene>
    <name evidence="1" type="ORF">WY13_01909</name>
</gene>
<evidence type="ECO:0000313" key="2">
    <source>
        <dbReference type="Proteomes" id="UP000077407"/>
    </source>
</evidence>
<dbReference type="Proteomes" id="UP000077407">
    <property type="component" value="Unassembled WGS sequence"/>
</dbReference>